<dbReference type="Proteomes" id="UP001519311">
    <property type="component" value="Unassembled WGS sequence"/>
</dbReference>
<organism evidence="2 3">
    <name type="scientific">Streptomyces clavifer</name>
    <dbReference type="NCBI Taxonomy" id="68188"/>
    <lineage>
        <taxon>Bacteria</taxon>
        <taxon>Bacillati</taxon>
        <taxon>Actinomycetota</taxon>
        <taxon>Actinomycetes</taxon>
        <taxon>Kitasatosporales</taxon>
        <taxon>Streptomycetaceae</taxon>
        <taxon>Streptomyces</taxon>
    </lineage>
</organism>
<proteinExistence type="predicted"/>
<feature type="transmembrane region" description="Helical" evidence="1">
    <location>
        <begin position="48"/>
        <end position="69"/>
    </location>
</feature>
<keyword evidence="1" id="KW-0812">Transmembrane</keyword>
<feature type="transmembrane region" description="Helical" evidence="1">
    <location>
        <begin position="6"/>
        <end position="27"/>
    </location>
</feature>
<gene>
    <name evidence="2" type="ORF">JOF59_004103</name>
</gene>
<protein>
    <recommendedName>
        <fullName evidence="4">Integral membrane protein</fullName>
    </recommendedName>
</protein>
<dbReference type="EMBL" id="JAGINS010000001">
    <property type="protein sequence ID" value="MBP2361703.1"/>
    <property type="molecule type" value="Genomic_DNA"/>
</dbReference>
<evidence type="ECO:0000313" key="3">
    <source>
        <dbReference type="Proteomes" id="UP001519311"/>
    </source>
</evidence>
<feature type="transmembrane region" description="Helical" evidence="1">
    <location>
        <begin position="75"/>
        <end position="95"/>
    </location>
</feature>
<dbReference type="RefSeq" id="WP_056785908.1">
    <property type="nucleotide sequence ID" value="NZ_BMWJ01000015.1"/>
</dbReference>
<keyword evidence="1" id="KW-0472">Membrane</keyword>
<accession>A0ABS4VD51</accession>
<keyword evidence="3" id="KW-1185">Reference proteome</keyword>
<evidence type="ECO:0000256" key="1">
    <source>
        <dbReference type="SAM" id="Phobius"/>
    </source>
</evidence>
<evidence type="ECO:0000313" key="2">
    <source>
        <dbReference type="EMBL" id="MBP2361703.1"/>
    </source>
</evidence>
<reference evidence="2 3" key="1">
    <citation type="submission" date="2021-03" db="EMBL/GenBank/DDBJ databases">
        <title>Sequencing the genomes of 1000 actinobacteria strains.</title>
        <authorList>
            <person name="Klenk H.-P."/>
        </authorList>
    </citation>
    <scope>NUCLEOTIDE SEQUENCE [LARGE SCALE GENOMIC DNA]</scope>
    <source>
        <strain evidence="2 3">DSM 40843</strain>
    </source>
</reference>
<evidence type="ECO:0008006" key="4">
    <source>
        <dbReference type="Google" id="ProtNLM"/>
    </source>
</evidence>
<comment type="caution">
    <text evidence="2">The sequence shown here is derived from an EMBL/GenBank/DDBJ whole genome shotgun (WGS) entry which is preliminary data.</text>
</comment>
<sequence>MNTADVFAWSWILGWTLLVLPLSCALVRGRAPAWARRRATPRMLRARGIGGLVLWASAVTSSVFQLTGALADDRFHLRVLAGPVAVLAAILFVVVTDVAERRRRRVPFATSQ</sequence>
<name>A0ABS4VD51_9ACTN</name>
<keyword evidence="1" id="KW-1133">Transmembrane helix</keyword>